<keyword evidence="1" id="KW-0472">Membrane</keyword>
<accession>A0A437LQR2</accession>
<proteinExistence type="predicted"/>
<evidence type="ECO:0000313" key="3">
    <source>
        <dbReference type="Proteomes" id="UP000288587"/>
    </source>
</evidence>
<name>A0A437LQR2_9BURK</name>
<dbReference type="RefSeq" id="WP_127680184.1">
    <property type="nucleotide sequence ID" value="NZ_SACM01000001.1"/>
</dbReference>
<dbReference type="AlphaFoldDB" id="A0A437LQR2"/>
<protein>
    <submittedName>
        <fullName evidence="2">NfeD family protein</fullName>
    </submittedName>
</protein>
<keyword evidence="1" id="KW-1133">Transmembrane helix</keyword>
<dbReference type="OrthoDB" id="5654021at2"/>
<reference evidence="2 3" key="1">
    <citation type="submission" date="2019-01" db="EMBL/GenBank/DDBJ databases">
        <authorList>
            <person name="Chen W.-M."/>
        </authorList>
    </citation>
    <scope>NUCLEOTIDE SEQUENCE [LARGE SCALE GENOMIC DNA]</scope>
    <source>
        <strain evidence="2 3">CCP-18</strain>
    </source>
</reference>
<dbReference type="EMBL" id="SACM01000001">
    <property type="protein sequence ID" value="RVT87721.1"/>
    <property type="molecule type" value="Genomic_DNA"/>
</dbReference>
<sequence>MQAATLWWILAGALVIAELTSGTFYLLMLALAASVGALSAHVGLGASTQIALAAVTGAVATSAWYLHRRRHRQEATDPQADRNVNLDIGDTVQVQQWDDQGRTQVQHRGAPWSARFVGTGTPQPGPHRIQSLSGNILELVPH</sequence>
<gene>
    <name evidence="2" type="ORF">EOD73_01455</name>
</gene>
<dbReference type="Proteomes" id="UP000288587">
    <property type="component" value="Unassembled WGS sequence"/>
</dbReference>
<keyword evidence="3" id="KW-1185">Reference proteome</keyword>
<organism evidence="2 3">
    <name type="scientific">Inhella crocodyli</name>
    <dbReference type="NCBI Taxonomy" id="2499851"/>
    <lineage>
        <taxon>Bacteria</taxon>
        <taxon>Pseudomonadati</taxon>
        <taxon>Pseudomonadota</taxon>
        <taxon>Betaproteobacteria</taxon>
        <taxon>Burkholderiales</taxon>
        <taxon>Sphaerotilaceae</taxon>
        <taxon>Inhella</taxon>
    </lineage>
</organism>
<evidence type="ECO:0000313" key="2">
    <source>
        <dbReference type="EMBL" id="RVT87721.1"/>
    </source>
</evidence>
<keyword evidence="1" id="KW-0812">Transmembrane</keyword>
<comment type="caution">
    <text evidence="2">The sequence shown here is derived from an EMBL/GenBank/DDBJ whole genome shotgun (WGS) entry which is preliminary data.</text>
</comment>
<evidence type="ECO:0000256" key="1">
    <source>
        <dbReference type="SAM" id="Phobius"/>
    </source>
</evidence>
<feature type="transmembrane region" description="Helical" evidence="1">
    <location>
        <begin position="42"/>
        <end position="66"/>
    </location>
</feature>